<evidence type="ECO:0000313" key="2">
    <source>
        <dbReference type="Proteomes" id="UP001430679"/>
    </source>
</evidence>
<accession>A0ABS8MHY3</accession>
<keyword evidence="2" id="KW-1185">Reference proteome</keyword>
<comment type="caution">
    <text evidence="1">The sequence shown here is derived from an EMBL/GenBank/DDBJ whole genome shotgun (WGS) entry which is preliminary data.</text>
</comment>
<reference evidence="1" key="1">
    <citation type="submission" date="2021-11" db="EMBL/GenBank/DDBJ databases">
        <title>Description of novel Flavobacterium species.</title>
        <authorList>
            <person name="Saticioglu I.B."/>
            <person name="Ay H."/>
            <person name="Altun S."/>
            <person name="Duman M."/>
        </authorList>
    </citation>
    <scope>NUCLEOTIDE SEQUENCE</scope>
    <source>
        <strain evidence="1">F-30</strain>
    </source>
</reference>
<proteinExistence type="predicted"/>
<dbReference type="EMBL" id="JAJJMM010000001">
    <property type="protein sequence ID" value="MCC9065110.1"/>
    <property type="molecule type" value="Genomic_DNA"/>
</dbReference>
<organism evidence="1 2">
    <name type="scientific">Flavobacterium piscisymbiosum</name>
    <dbReference type="NCBI Taxonomy" id="2893753"/>
    <lineage>
        <taxon>Bacteria</taxon>
        <taxon>Pseudomonadati</taxon>
        <taxon>Bacteroidota</taxon>
        <taxon>Flavobacteriia</taxon>
        <taxon>Flavobacteriales</taxon>
        <taxon>Flavobacteriaceae</taxon>
        <taxon>Flavobacterium</taxon>
    </lineage>
</organism>
<sequence length="73" mass="7952">MLKTILNFEGVEVLSREEQKSLIGGSYRGPDQHICTTPCAMIISPNNPCFIDGCETIPFPDTDPFVGPIQIVG</sequence>
<dbReference type="Proteomes" id="UP001430679">
    <property type="component" value="Unassembled WGS sequence"/>
</dbReference>
<evidence type="ECO:0008006" key="3">
    <source>
        <dbReference type="Google" id="ProtNLM"/>
    </source>
</evidence>
<protein>
    <recommendedName>
        <fullName evidence="3">Bacteriocin</fullName>
    </recommendedName>
</protein>
<evidence type="ECO:0000313" key="1">
    <source>
        <dbReference type="EMBL" id="MCC9065110.1"/>
    </source>
</evidence>
<name>A0ABS8MHY3_9FLAO</name>
<gene>
    <name evidence="1" type="ORF">LNP81_19070</name>
</gene>
<dbReference type="RefSeq" id="WP_230038574.1">
    <property type="nucleotide sequence ID" value="NZ_JAJJMM010000001.1"/>
</dbReference>